<dbReference type="PANTHER" id="PTHR28181">
    <property type="entry name" value="UPF0655 PROTEIN YCR015C"/>
    <property type="match status" value="1"/>
</dbReference>
<dbReference type="EMBL" id="JAACLJ010000009">
    <property type="protein sequence ID" value="KAF4581193.1"/>
    <property type="molecule type" value="Genomic_DNA"/>
</dbReference>
<comment type="caution">
    <text evidence="1">The sequence shown here is derived from an EMBL/GenBank/DDBJ whole genome shotgun (WGS) entry which is preliminary data.</text>
</comment>
<keyword evidence="1" id="KW-0378">Hydrolase</keyword>
<dbReference type="Proteomes" id="UP000562929">
    <property type="component" value="Unassembled WGS sequence"/>
</dbReference>
<evidence type="ECO:0000313" key="2">
    <source>
        <dbReference type="Proteomes" id="UP000562929"/>
    </source>
</evidence>
<dbReference type="AlphaFoldDB" id="A0A8H4VAR7"/>
<evidence type="ECO:0000313" key="1">
    <source>
        <dbReference type="EMBL" id="KAF4581193.1"/>
    </source>
</evidence>
<gene>
    <name evidence="1" type="ORF">GQ602_007330</name>
</gene>
<dbReference type="OrthoDB" id="10255128at2759"/>
<organism evidence="1 2">
    <name type="scientific">Ophiocordyceps camponoti-floridani</name>
    <dbReference type="NCBI Taxonomy" id="2030778"/>
    <lineage>
        <taxon>Eukaryota</taxon>
        <taxon>Fungi</taxon>
        <taxon>Dikarya</taxon>
        <taxon>Ascomycota</taxon>
        <taxon>Pezizomycotina</taxon>
        <taxon>Sordariomycetes</taxon>
        <taxon>Hypocreomycetidae</taxon>
        <taxon>Hypocreales</taxon>
        <taxon>Ophiocordycipitaceae</taxon>
        <taxon>Ophiocordyceps</taxon>
    </lineage>
</organism>
<dbReference type="InterPro" id="IPR050849">
    <property type="entry name" value="HAD-like_hydrolase_phosphatase"/>
</dbReference>
<accession>A0A8H4VAR7</accession>
<dbReference type="Gene3D" id="3.40.50.1000">
    <property type="entry name" value="HAD superfamily/HAD-like"/>
    <property type="match status" value="1"/>
</dbReference>
<protein>
    <submittedName>
        <fullName evidence="1">Haloacid dehalogenase-like hydrolase</fullName>
    </submittedName>
</protein>
<dbReference type="InterPro" id="IPR023214">
    <property type="entry name" value="HAD_sf"/>
</dbReference>
<dbReference type="GO" id="GO:0016787">
    <property type="term" value="F:hydrolase activity"/>
    <property type="evidence" value="ECO:0007669"/>
    <property type="project" value="UniProtKB-KW"/>
</dbReference>
<name>A0A8H4VAR7_9HYPO</name>
<keyword evidence="2" id="KW-1185">Reference proteome</keyword>
<sequence>MIKILLKMHLVFDFDGTITVQDTMGEFAASAVAWQQKRLGRDLRGAWDEAVRAYSADLAAVTGWDSATTLEAECRFLSSLRTVEEASLERVRRSGLLTGLGRAELFRMGGSAVAEGRVKIREGFGAVTELAERRGWRTDVVSAHWSGAFVEGVLNGAGVTWEEEEEEDDEVECLVQGADYGIAILRPESALVPLLSRLGLSAPAVTDMVRTRGRIGSATDFDQVLRSGLLQTLDRYVEG</sequence>
<dbReference type="InterPro" id="IPR036412">
    <property type="entry name" value="HAD-like_sf"/>
</dbReference>
<proteinExistence type="predicted"/>
<reference evidence="1 2" key="1">
    <citation type="journal article" date="2020" name="G3 (Bethesda)">
        <title>Genetic Underpinnings of Host Manipulation by Ophiocordyceps as Revealed by Comparative Transcriptomics.</title>
        <authorList>
            <person name="Will I."/>
            <person name="Das B."/>
            <person name="Trinh T."/>
            <person name="Brachmann A."/>
            <person name="Ohm R.A."/>
            <person name="de Bekker C."/>
        </authorList>
    </citation>
    <scope>NUCLEOTIDE SEQUENCE [LARGE SCALE GENOMIC DNA]</scope>
    <source>
        <strain evidence="1 2">EC05</strain>
    </source>
</reference>
<dbReference type="PANTHER" id="PTHR28181:SF1">
    <property type="entry name" value="COLD TOLERANCE PROTEIN 1"/>
    <property type="match status" value="1"/>
</dbReference>
<dbReference type="SUPFAM" id="SSF56784">
    <property type="entry name" value="HAD-like"/>
    <property type="match status" value="1"/>
</dbReference>